<dbReference type="SUPFAM" id="SSF56935">
    <property type="entry name" value="Porins"/>
    <property type="match status" value="1"/>
</dbReference>
<evidence type="ECO:0000256" key="6">
    <source>
        <dbReference type="ARBA" id="ARBA00023237"/>
    </source>
</evidence>
<dbReference type="PANTHER" id="PTHR30069:SF29">
    <property type="entry name" value="HEMOGLOBIN AND HEMOGLOBIN-HAPTOGLOBIN-BINDING PROTEIN 1-RELATED"/>
    <property type="match status" value="1"/>
</dbReference>
<evidence type="ECO:0000256" key="4">
    <source>
        <dbReference type="ARBA" id="ARBA00022729"/>
    </source>
</evidence>
<dbReference type="GO" id="GO:0015344">
    <property type="term" value="F:siderophore uptake transmembrane transporter activity"/>
    <property type="evidence" value="ECO:0007669"/>
    <property type="project" value="TreeGrafter"/>
</dbReference>
<keyword evidence="6" id="KW-0998">Cell outer membrane</keyword>
<dbReference type="Gene3D" id="2.40.170.20">
    <property type="entry name" value="TonB-dependent receptor, beta-barrel domain"/>
    <property type="match status" value="1"/>
</dbReference>
<dbReference type="InterPro" id="IPR039426">
    <property type="entry name" value="TonB-dep_rcpt-like"/>
</dbReference>
<dbReference type="GO" id="GO:0009279">
    <property type="term" value="C:cell outer membrane"/>
    <property type="evidence" value="ECO:0007669"/>
    <property type="project" value="UniProtKB-SubCell"/>
</dbReference>
<evidence type="ECO:0000313" key="8">
    <source>
        <dbReference type="EMBL" id="SUZ80043.1"/>
    </source>
</evidence>
<evidence type="ECO:0000256" key="2">
    <source>
        <dbReference type="ARBA" id="ARBA00022448"/>
    </source>
</evidence>
<evidence type="ECO:0000256" key="1">
    <source>
        <dbReference type="ARBA" id="ARBA00004571"/>
    </source>
</evidence>
<evidence type="ECO:0000259" key="7">
    <source>
        <dbReference type="Pfam" id="PF07715"/>
    </source>
</evidence>
<dbReference type="InterPro" id="IPR008969">
    <property type="entry name" value="CarboxyPept-like_regulatory"/>
</dbReference>
<dbReference type="Gene3D" id="2.60.40.1120">
    <property type="entry name" value="Carboxypeptidase-like, regulatory domain"/>
    <property type="match status" value="1"/>
</dbReference>
<keyword evidence="4" id="KW-0732">Signal</keyword>
<accession>A0A381QR62</accession>
<dbReference type="InterPro" id="IPR037066">
    <property type="entry name" value="Plug_dom_sf"/>
</dbReference>
<dbReference type="SUPFAM" id="SSF49464">
    <property type="entry name" value="Carboxypeptidase regulatory domain-like"/>
    <property type="match status" value="1"/>
</dbReference>
<dbReference type="AlphaFoldDB" id="A0A381QR62"/>
<dbReference type="GO" id="GO:0044718">
    <property type="term" value="P:siderophore transmembrane transport"/>
    <property type="evidence" value="ECO:0007669"/>
    <property type="project" value="TreeGrafter"/>
</dbReference>
<name>A0A381QR62_9ZZZZ</name>
<proteinExistence type="predicted"/>
<dbReference type="PROSITE" id="PS52016">
    <property type="entry name" value="TONB_DEPENDENT_REC_3"/>
    <property type="match status" value="1"/>
</dbReference>
<keyword evidence="2" id="KW-0813">Transport</keyword>
<gene>
    <name evidence="8" type="ORF">METZ01_LOCUS32897</name>
</gene>
<comment type="subcellular location">
    <subcellularLocation>
        <location evidence="1">Cell outer membrane</location>
        <topology evidence="1">Multi-pass membrane protein</topology>
    </subcellularLocation>
</comment>
<dbReference type="EMBL" id="UINC01001412">
    <property type="protein sequence ID" value="SUZ80043.1"/>
    <property type="molecule type" value="Genomic_DNA"/>
</dbReference>
<dbReference type="PANTHER" id="PTHR30069">
    <property type="entry name" value="TONB-DEPENDENT OUTER MEMBRANE RECEPTOR"/>
    <property type="match status" value="1"/>
</dbReference>
<dbReference type="InterPro" id="IPR036942">
    <property type="entry name" value="Beta-barrel_TonB_sf"/>
</dbReference>
<reference evidence="8" key="1">
    <citation type="submission" date="2018-05" db="EMBL/GenBank/DDBJ databases">
        <authorList>
            <person name="Lanie J.A."/>
            <person name="Ng W.-L."/>
            <person name="Kazmierczak K.M."/>
            <person name="Andrzejewski T.M."/>
            <person name="Davidsen T.M."/>
            <person name="Wayne K.J."/>
            <person name="Tettelin H."/>
            <person name="Glass J.I."/>
            <person name="Rusch D."/>
            <person name="Podicherti R."/>
            <person name="Tsui H.-C.T."/>
            <person name="Winkler M.E."/>
        </authorList>
    </citation>
    <scope>NUCLEOTIDE SEQUENCE</scope>
</reference>
<sequence length="964" mass="108362">MKYFHKFLIASVISFHLVIAGTTGKLVGIVLDKVSKEPLIGANVMIAGTGLGTSTDAEGRYFILQIPPKTYSVKFSMIGYKDVNVKNVKIQVDLTTTLNAEMEEGVIGMDPVEVTAQRPMVQPDVTYSQVNITSDEIDMLPVEEFEDIIALQAGVVNSGGLHVRGGRSGEIAYMIDGVTVTDPYDAGMAVEIENNAIQELQFISGTFNAEYGKAMSGIINIITKSGDFLNYSGNVSSMLGSYYAKDNLFPQLDEFRPNTIRDVQGSINGPILRDKVSFFASGRFKRNGGYLYGQKIFVPESHQWNSQINNFEFINPGHALWDSLSHPFGENDSSWVAMNWSEQYTGLAKFSWKLSPTVKLAYSFSGSETASQGYSHAYKWNPDGRSHQFTTKASNMLIIDYSLNPSTFFTLSLSRSANLYRSQRSDKRDYFNNHSIISIDTTVNWFGNESIDTTISADPNLFYVNPTVVDYTPGNNFEVGGHSMGYFEQKSTVNTFKLDGTSQVNRYHYLKSGFEYRKTNMALTSYTVQLAEYTGYTPRIPNVNGVNHDTYGDDGRNPVEYALYLQDKIEFDDLVVNIGMRWDYFDPDWKTLNDGTDANINSPVKPINNFFDLDGDTAISDWEMTFDNRKDVNDRLESNAFGDPWYKKVKAKRQLSPRFALAFPITDRGHMHFSYGHFFQIPNFSFLYTNPEFEIPAGSGAGYTMGNADMEPQRTTQYEVGFSQQVGQDIGIETTMFYKDIRNLNASKVIKSFVAGDRYGLYINQDYANSKGITIALSKRPSAKVSGNIDYTYSISEGNASDPAAAFLDEQSNVEPEKMLVPLDWDQRHTFNTSLTYHPVKNSGIGLIFNFGSGFPYTTAYLGVRTSFENNAREPSTYNLDMRSYYHFDLFGMKASFSMNVYNLFDTRNELTVYSDTGRSTYTLVPTYTPQYSGPGYNSLDEFLVRPDFFSSPRQIKLGFSISL</sequence>
<protein>
    <recommendedName>
        <fullName evidence="7">TonB-dependent receptor plug domain-containing protein</fullName>
    </recommendedName>
</protein>
<keyword evidence="5" id="KW-0472">Membrane</keyword>
<evidence type="ECO:0000256" key="3">
    <source>
        <dbReference type="ARBA" id="ARBA00022692"/>
    </source>
</evidence>
<evidence type="ECO:0000256" key="5">
    <source>
        <dbReference type="ARBA" id="ARBA00023136"/>
    </source>
</evidence>
<dbReference type="Gene3D" id="2.170.130.10">
    <property type="entry name" value="TonB-dependent receptor, plug domain"/>
    <property type="match status" value="1"/>
</dbReference>
<dbReference type="Pfam" id="PF07715">
    <property type="entry name" value="Plug"/>
    <property type="match status" value="1"/>
</dbReference>
<keyword evidence="3" id="KW-0812">Transmembrane</keyword>
<dbReference type="InterPro" id="IPR012910">
    <property type="entry name" value="Plug_dom"/>
</dbReference>
<feature type="domain" description="TonB-dependent receptor plug" evidence="7">
    <location>
        <begin position="124"/>
        <end position="217"/>
    </location>
</feature>
<dbReference type="Pfam" id="PF13715">
    <property type="entry name" value="CarbopepD_reg_2"/>
    <property type="match status" value="1"/>
</dbReference>
<organism evidence="8">
    <name type="scientific">marine metagenome</name>
    <dbReference type="NCBI Taxonomy" id="408172"/>
    <lineage>
        <taxon>unclassified sequences</taxon>
        <taxon>metagenomes</taxon>
        <taxon>ecological metagenomes</taxon>
    </lineage>
</organism>